<keyword evidence="2" id="KW-1185">Reference proteome</keyword>
<dbReference type="EMBL" id="JARKNE010000002">
    <property type="protein sequence ID" value="KAK5843602.1"/>
    <property type="molecule type" value="Genomic_DNA"/>
</dbReference>
<sequence>MPYFSFSMECISNPKYSTGYRFRVHIVAHLDFYPSLSSSVVRCGPSAETEILESMIKSVEEVRI</sequence>
<comment type="caution">
    <text evidence="1">The sequence shown here is derived from an EMBL/GenBank/DDBJ whole genome shotgun (WGS) entry which is preliminary data.</text>
</comment>
<evidence type="ECO:0000313" key="2">
    <source>
        <dbReference type="Proteomes" id="UP001358586"/>
    </source>
</evidence>
<reference evidence="1 2" key="1">
    <citation type="submission" date="2023-03" db="EMBL/GenBank/DDBJ databases">
        <title>WGS of Gossypium arboreum.</title>
        <authorList>
            <person name="Yu D."/>
        </authorList>
    </citation>
    <scope>NUCLEOTIDE SEQUENCE [LARGE SCALE GENOMIC DNA]</scope>
    <source>
        <tissue evidence="1">Leaf</tissue>
    </source>
</reference>
<dbReference type="Proteomes" id="UP001358586">
    <property type="component" value="Chromosome 2"/>
</dbReference>
<accession>A0ABR0QXI2</accession>
<evidence type="ECO:0000313" key="1">
    <source>
        <dbReference type="EMBL" id="KAK5843602.1"/>
    </source>
</evidence>
<proteinExistence type="predicted"/>
<protein>
    <submittedName>
        <fullName evidence="1">Uncharacterized protein</fullName>
    </submittedName>
</protein>
<organism evidence="1 2">
    <name type="scientific">Gossypium arboreum</name>
    <name type="common">Tree cotton</name>
    <name type="synonym">Gossypium nanking</name>
    <dbReference type="NCBI Taxonomy" id="29729"/>
    <lineage>
        <taxon>Eukaryota</taxon>
        <taxon>Viridiplantae</taxon>
        <taxon>Streptophyta</taxon>
        <taxon>Embryophyta</taxon>
        <taxon>Tracheophyta</taxon>
        <taxon>Spermatophyta</taxon>
        <taxon>Magnoliopsida</taxon>
        <taxon>eudicotyledons</taxon>
        <taxon>Gunneridae</taxon>
        <taxon>Pentapetalae</taxon>
        <taxon>rosids</taxon>
        <taxon>malvids</taxon>
        <taxon>Malvales</taxon>
        <taxon>Malvaceae</taxon>
        <taxon>Malvoideae</taxon>
        <taxon>Gossypium</taxon>
    </lineage>
</organism>
<name>A0ABR0QXI2_GOSAR</name>
<gene>
    <name evidence="1" type="ORF">PVK06_006059</name>
</gene>